<gene>
    <name evidence="4" type="ORF">P9H32_16050</name>
</gene>
<organism evidence="4 5">
    <name type="scientific">Pontiella agarivorans</name>
    <dbReference type="NCBI Taxonomy" id="3038953"/>
    <lineage>
        <taxon>Bacteria</taxon>
        <taxon>Pseudomonadati</taxon>
        <taxon>Kiritimatiellota</taxon>
        <taxon>Kiritimatiellia</taxon>
        <taxon>Kiritimatiellales</taxon>
        <taxon>Pontiellaceae</taxon>
        <taxon>Pontiella</taxon>
    </lineage>
</organism>
<dbReference type="PANTHER" id="PTHR12815:SF42">
    <property type="entry name" value="BACTERIAL SURFACE ANTIGEN (D15) DOMAIN-CONTAINING PROTEIN"/>
    <property type="match status" value="1"/>
</dbReference>
<evidence type="ECO:0000256" key="2">
    <source>
        <dbReference type="ARBA" id="ARBA00023136"/>
    </source>
</evidence>
<sequence length="579" mass="65506">MLFCVFWASALYADGPDGVEYRVKIRGAENNALKKSIKESCRTYTMRKRPPSTVGQLRRRMEKDVPLIETLLEARGFYDGTVQMDLDAERDPMRVTIRVEQGAQYRFGRVDLLFSGEGDEQLEKIKPLIRRRHKAVAATVFTEQQRVLDLMARRGYPFAELSRRSVTVDRERKRVNLVLEFNPGTLSFFGKSTVEGLEQIPDKYVYRQIPWNPGRRYDAQLVHDFETRLLGTGQFGSARVVPQRSAEGTNAIPLNIKLNERAMRTIRLGVNYSDIGPGGRIFWSHRNIFGGGERFETSLSGSPIEVKWDGKLTRAGFLDGRQTLVLDMAAGYEDPDAYRAKNGKISGMVLRDFTPNIQAGLGSGYRYSLVDQFGEQDRFSYVFFPVQGVLDYRDDRLNPLKGFQLFGRTAWYEDTTGNDSYLKSEIEAREYILFWERIHLSLALRGKIGSIDGTDVSAVPADERFYAGGGGSIRGYEYQQVGPRVDGTPTGGNRVVEFSTELRMQPGNRLGYALFLDGGTVFTDLLDWGTDRSLRYGAGLGLRWFTGIGPLRADLAFPLNPDDEQVERLQFYISLGQAF</sequence>
<dbReference type="Gene3D" id="2.40.160.50">
    <property type="entry name" value="membrane protein fhac: a member of the omp85/tpsb transporter family"/>
    <property type="match status" value="1"/>
</dbReference>
<evidence type="ECO:0000313" key="5">
    <source>
        <dbReference type="Proteomes" id="UP001290861"/>
    </source>
</evidence>
<dbReference type="EMBL" id="JARVCO010000012">
    <property type="protein sequence ID" value="MDZ8120144.1"/>
    <property type="molecule type" value="Genomic_DNA"/>
</dbReference>
<comment type="caution">
    <text evidence="4">The sequence shown here is derived from an EMBL/GenBank/DDBJ whole genome shotgun (WGS) entry which is preliminary data.</text>
</comment>
<proteinExistence type="predicted"/>
<keyword evidence="5" id="KW-1185">Reference proteome</keyword>
<feature type="domain" description="Bacterial surface antigen (D15)" evidence="3">
    <location>
        <begin position="287"/>
        <end position="579"/>
    </location>
</feature>
<dbReference type="InterPro" id="IPR000184">
    <property type="entry name" value="Bac_surfAg_D15"/>
</dbReference>
<comment type="subcellular location">
    <subcellularLocation>
        <location evidence="1">Membrane</location>
    </subcellularLocation>
</comment>
<dbReference type="PANTHER" id="PTHR12815">
    <property type="entry name" value="SORTING AND ASSEMBLY MACHINERY SAMM50 PROTEIN FAMILY MEMBER"/>
    <property type="match status" value="1"/>
</dbReference>
<dbReference type="Proteomes" id="UP001290861">
    <property type="component" value="Unassembled WGS sequence"/>
</dbReference>
<dbReference type="Pfam" id="PF01103">
    <property type="entry name" value="Omp85"/>
    <property type="match status" value="1"/>
</dbReference>
<evidence type="ECO:0000256" key="1">
    <source>
        <dbReference type="ARBA" id="ARBA00004370"/>
    </source>
</evidence>
<evidence type="ECO:0000313" key="4">
    <source>
        <dbReference type="EMBL" id="MDZ8120144.1"/>
    </source>
</evidence>
<accession>A0ABU5N119</accession>
<protein>
    <submittedName>
        <fullName evidence="4">BamA/TamA family outer membrane protein</fullName>
    </submittedName>
</protein>
<dbReference type="Gene3D" id="3.10.20.310">
    <property type="entry name" value="membrane protein fhac"/>
    <property type="match status" value="1"/>
</dbReference>
<dbReference type="InterPro" id="IPR039910">
    <property type="entry name" value="D15-like"/>
</dbReference>
<evidence type="ECO:0000259" key="3">
    <source>
        <dbReference type="Pfam" id="PF01103"/>
    </source>
</evidence>
<reference evidence="4 5" key="1">
    <citation type="journal article" date="2024" name="Appl. Environ. Microbiol.">
        <title>Pontiella agarivorans sp. nov., a novel marine anaerobic bacterium capable of degrading macroalgal polysaccharides and fixing nitrogen.</title>
        <authorList>
            <person name="Liu N."/>
            <person name="Kivenson V."/>
            <person name="Peng X."/>
            <person name="Cui Z."/>
            <person name="Lankiewicz T.S."/>
            <person name="Gosselin K.M."/>
            <person name="English C.J."/>
            <person name="Blair E.M."/>
            <person name="O'Malley M.A."/>
            <person name="Valentine D.L."/>
        </authorList>
    </citation>
    <scope>NUCLEOTIDE SEQUENCE [LARGE SCALE GENOMIC DNA]</scope>
    <source>
        <strain evidence="4 5">NLcol2</strain>
    </source>
</reference>
<keyword evidence="2" id="KW-0472">Membrane</keyword>
<name>A0ABU5N119_9BACT</name>